<proteinExistence type="predicted"/>
<dbReference type="Pfam" id="PF08768">
    <property type="entry name" value="THAP4_heme-bd"/>
    <property type="match status" value="1"/>
</dbReference>
<accession>A0A6J6IG06</accession>
<protein>
    <submittedName>
        <fullName evidence="2">Unannotated protein</fullName>
    </submittedName>
</protein>
<dbReference type="SUPFAM" id="SSF50814">
    <property type="entry name" value="Lipocalins"/>
    <property type="match status" value="1"/>
</dbReference>
<dbReference type="InterPro" id="IPR012674">
    <property type="entry name" value="Calycin"/>
</dbReference>
<name>A0A6J6IG06_9ZZZZ</name>
<dbReference type="EMBL" id="CAEZUP010000103">
    <property type="protein sequence ID" value="CAB4621218.1"/>
    <property type="molecule type" value="Genomic_DNA"/>
</dbReference>
<dbReference type="InterPro" id="IPR014878">
    <property type="entry name" value="THAP4-like_heme-bd"/>
</dbReference>
<evidence type="ECO:0000259" key="1">
    <source>
        <dbReference type="Pfam" id="PF08768"/>
    </source>
</evidence>
<dbReference type="Gene3D" id="2.40.128.20">
    <property type="match status" value="1"/>
</dbReference>
<sequence>MPVPSDAELGPLAALAGSWEGDKGVDVSYHHAEGEIIETPYREKVELKPFGPVDNGTQTLFGLDYRMAAYKQGEDEPFHTEVGYWLWDAAAGQVMRCFMVPRGQVVIAGGTASADSTTLEMSAKTGSNTYGILSNQYLAEYSTTPDYSVTINVGDGEWSYEETTVYEVKAKGLTIQHTDRNTLRKVG</sequence>
<organism evidence="2">
    <name type="scientific">freshwater metagenome</name>
    <dbReference type="NCBI Taxonomy" id="449393"/>
    <lineage>
        <taxon>unclassified sequences</taxon>
        <taxon>metagenomes</taxon>
        <taxon>ecological metagenomes</taxon>
    </lineage>
</organism>
<dbReference type="AlphaFoldDB" id="A0A6J6IG06"/>
<feature type="domain" description="THAP4-like heme-binding" evidence="1">
    <location>
        <begin position="8"/>
        <end position="185"/>
    </location>
</feature>
<reference evidence="2" key="1">
    <citation type="submission" date="2020-05" db="EMBL/GenBank/DDBJ databases">
        <authorList>
            <person name="Chiriac C."/>
            <person name="Salcher M."/>
            <person name="Ghai R."/>
            <person name="Kavagutti S V."/>
        </authorList>
    </citation>
    <scope>NUCLEOTIDE SEQUENCE</scope>
</reference>
<evidence type="ECO:0000313" key="2">
    <source>
        <dbReference type="EMBL" id="CAB4621218.1"/>
    </source>
</evidence>
<gene>
    <name evidence="2" type="ORF">UFOPK1835_01801</name>
</gene>